<gene>
    <name evidence="3" type="ORF">PACLA_8A016056</name>
</gene>
<dbReference type="Gene3D" id="3.10.10.10">
    <property type="entry name" value="HIV Type 1 Reverse Transcriptase, subunit A, domain 1"/>
    <property type="match status" value="1"/>
</dbReference>
<sequence>MLYEERDAFSIEDDDIGCIKDLKMEINLTDRQPVQKNYASIPRPLYPEVKHYLEDLLNKNFIRRSKSPYSSSVVCVRKKDGTMRLCVDYRALNKKTIQDRHPIPRIQETLDNLGGNSWFSTLDQGKAYHQGFVSPDMSTIHSICDAVGALRVEHVEHVHLVLQKLQQYGVKLKPGKCRLFKRQVSFLGIIVSEKGYNIDPKATEAVILLKSKIPRTVGEVRRVIGLLGVYQRHIKDFSKIAKPIYELLEGKVNTNQNSRKNAKLNATVLRWVGELADFKFEIKYRPGKVNIDADSLSRIPADFERFMYSCSETVSNPEFNAAVSQISSVSNGDSPWITSVTDQPEALETDKLFLPERENTIQFKQTEIARAQREDPTTSRVQWYVRARKKPTLEKRQQETPELKKYLREWHNLMIDRKTSILYRGQQLVLPTKYRSLVFRELHEKMGHLGPQRVFNLARERFYWPGMKNDIEHFITQVCSCVKQRKHFYVRTIRTGIN</sequence>
<dbReference type="Gene3D" id="1.10.340.70">
    <property type="match status" value="1"/>
</dbReference>
<dbReference type="PANTHER" id="PTHR37984:SF5">
    <property type="entry name" value="PROTEIN NYNRIN-LIKE"/>
    <property type="match status" value="1"/>
</dbReference>
<dbReference type="PANTHER" id="PTHR37984">
    <property type="entry name" value="PROTEIN CBG26694"/>
    <property type="match status" value="1"/>
</dbReference>
<feature type="domain" description="Reverse transcriptase" evidence="1">
    <location>
        <begin position="76"/>
        <end position="130"/>
    </location>
</feature>
<dbReference type="Pfam" id="PF00078">
    <property type="entry name" value="RVT_1"/>
    <property type="match status" value="1"/>
</dbReference>
<dbReference type="AlphaFoldDB" id="A0A7D9LDI5"/>
<feature type="domain" description="Integrase zinc-binding" evidence="2">
    <location>
        <begin position="431"/>
        <end position="483"/>
    </location>
</feature>
<accession>A0A7D9LDI5</accession>
<dbReference type="InterPro" id="IPR000477">
    <property type="entry name" value="RT_dom"/>
</dbReference>
<organism evidence="3 4">
    <name type="scientific">Paramuricea clavata</name>
    <name type="common">Red gorgonian</name>
    <name type="synonym">Violescent sea-whip</name>
    <dbReference type="NCBI Taxonomy" id="317549"/>
    <lineage>
        <taxon>Eukaryota</taxon>
        <taxon>Metazoa</taxon>
        <taxon>Cnidaria</taxon>
        <taxon>Anthozoa</taxon>
        <taxon>Octocorallia</taxon>
        <taxon>Malacalcyonacea</taxon>
        <taxon>Plexauridae</taxon>
        <taxon>Paramuricea</taxon>
    </lineage>
</organism>
<dbReference type="OrthoDB" id="4369127at2759"/>
<evidence type="ECO:0000259" key="2">
    <source>
        <dbReference type="Pfam" id="PF17921"/>
    </source>
</evidence>
<dbReference type="Gene3D" id="3.30.70.270">
    <property type="match status" value="3"/>
</dbReference>
<dbReference type="CDD" id="cd01647">
    <property type="entry name" value="RT_LTR"/>
    <property type="match status" value="1"/>
</dbReference>
<dbReference type="InterPro" id="IPR043502">
    <property type="entry name" value="DNA/RNA_pol_sf"/>
</dbReference>
<reference evidence="3" key="1">
    <citation type="submission" date="2020-04" db="EMBL/GenBank/DDBJ databases">
        <authorList>
            <person name="Alioto T."/>
            <person name="Alioto T."/>
            <person name="Gomez Garrido J."/>
        </authorList>
    </citation>
    <scope>NUCLEOTIDE SEQUENCE</scope>
    <source>
        <strain evidence="3">A484AB</strain>
    </source>
</reference>
<keyword evidence="4" id="KW-1185">Reference proteome</keyword>
<evidence type="ECO:0000259" key="1">
    <source>
        <dbReference type="Pfam" id="PF00078"/>
    </source>
</evidence>
<name>A0A7D9LDI5_PARCT</name>
<dbReference type="Proteomes" id="UP001152795">
    <property type="component" value="Unassembled WGS sequence"/>
</dbReference>
<evidence type="ECO:0000313" key="3">
    <source>
        <dbReference type="EMBL" id="CAB4030563.1"/>
    </source>
</evidence>
<dbReference type="SUPFAM" id="SSF56672">
    <property type="entry name" value="DNA/RNA polymerases"/>
    <property type="match status" value="1"/>
</dbReference>
<protein>
    <submittedName>
        <fullName evidence="3">Uncharacterized protein</fullName>
    </submittedName>
</protein>
<dbReference type="InterPro" id="IPR041588">
    <property type="entry name" value="Integrase_H2C2"/>
</dbReference>
<dbReference type="Pfam" id="PF17921">
    <property type="entry name" value="Integrase_H2C2"/>
    <property type="match status" value="1"/>
</dbReference>
<dbReference type="InterPro" id="IPR050951">
    <property type="entry name" value="Retrovirus_Pol_polyprotein"/>
</dbReference>
<proteinExistence type="predicted"/>
<evidence type="ECO:0000313" key="4">
    <source>
        <dbReference type="Proteomes" id="UP001152795"/>
    </source>
</evidence>
<dbReference type="InterPro" id="IPR043128">
    <property type="entry name" value="Rev_trsase/Diguanyl_cyclase"/>
</dbReference>
<dbReference type="FunFam" id="1.10.340.70:FF:000001">
    <property type="entry name" value="Retrovirus-related Pol polyprotein from transposon gypsy-like Protein"/>
    <property type="match status" value="1"/>
</dbReference>
<dbReference type="EMBL" id="CACRXK020016964">
    <property type="protein sequence ID" value="CAB4030563.1"/>
    <property type="molecule type" value="Genomic_DNA"/>
</dbReference>
<comment type="caution">
    <text evidence="3">The sequence shown here is derived from an EMBL/GenBank/DDBJ whole genome shotgun (WGS) entry which is preliminary data.</text>
</comment>